<dbReference type="AlphaFoldDB" id="A0A6P6DZ32"/>
<protein>
    <submittedName>
        <fullName evidence="4">Uncharacterized protein LOC111815170</fullName>
    </submittedName>
</protein>
<evidence type="ECO:0000313" key="3">
    <source>
        <dbReference type="Proteomes" id="UP000515203"/>
    </source>
</evidence>
<feature type="coiled-coil region" evidence="1">
    <location>
        <begin position="56"/>
        <end position="84"/>
    </location>
</feature>
<accession>A0A6P6DZ32</accession>
<organism evidence="3 4">
    <name type="scientific">Octodon degus</name>
    <name type="common">Degu</name>
    <name type="synonym">Sciurus degus</name>
    <dbReference type="NCBI Taxonomy" id="10160"/>
    <lineage>
        <taxon>Eukaryota</taxon>
        <taxon>Metazoa</taxon>
        <taxon>Chordata</taxon>
        <taxon>Craniata</taxon>
        <taxon>Vertebrata</taxon>
        <taxon>Euteleostomi</taxon>
        <taxon>Mammalia</taxon>
        <taxon>Eutheria</taxon>
        <taxon>Euarchontoglires</taxon>
        <taxon>Glires</taxon>
        <taxon>Rodentia</taxon>
        <taxon>Hystricomorpha</taxon>
        <taxon>Octodontidae</taxon>
        <taxon>Octodon</taxon>
    </lineage>
</organism>
<dbReference type="GeneID" id="111815170"/>
<name>A0A6P6DZ32_OCTDE</name>
<evidence type="ECO:0000313" key="4">
    <source>
        <dbReference type="RefSeq" id="XP_023565241.1"/>
    </source>
</evidence>
<feature type="region of interest" description="Disordered" evidence="2">
    <location>
        <begin position="1"/>
        <end position="23"/>
    </location>
</feature>
<dbReference type="Proteomes" id="UP000515203">
    <property type="component" value="Unplaced"/>
</dbReference>
<evidence type="ECO:0000256" key="2">
    <source>
        <dbReference type="SAM" id="MobiDB-lite"/>
    </source>
</evidence>
<dbReference type="RefSeq" id="XP_023565241.1">
    <property type="nucleotide sequence ID" value="XM_023709473.1"/>
</dbReference>
<proteinExistence type="predicted"/>
<dbReference type="PANTHER" id="PTHR47236">
    <property type="entry name" value="GENE, 32742-RELATED-RELATED"/>
    <property type="match status" value="1"/>
</dbReference>
<sequence length="773" mass="83887">MSVRRGQALQDPAVLRDEGGHGGDWEAEKQVDLEWFDTEAFFEILLQQSLTVTTQLSQNKEEVAEAASRAAEEEARRRAQLAAEYTASLSHQLQVLHQDLQARQEQWATFSSALTEAKRLLKAQMGSRPRMSSSDGQSHQGVVPQMDAVLDHLAQTLLQEGHRLKAWGFLGTGTGAELLRPALADSQAGADDIRMNPVTRLLVPGPKCAMLPASGHAGPIPPGYFIHPNTGRVLPEAGHLGYDLLSATLVPTTDSNPGSIRTSEATILPYVPYPTCSDTGSLPATDLPILQPQRTSQLGALMTDPVTGIEVPVLAVTLHPQTRQWLTLGGTYCNPLTKTLAPLELGGPMEDPGTGGISLILGVGFDGDTGLLAALGATLHSPPYLAWLLIPFFESPHYVPNCQVRALGGLRDAAGNLVLPGDTFVEPLSRKTVRLQGASQQKDRTLPCAGGPQALLDANVLEAQRRVVTVLQQWQEHPGWRAQGPLDAAIKDVRQALALSLHHILQQARRLARQLEAARGIEASGGRVGMVCYPGTEVWIPALYGMEIPDPEGSGLMVPILGMQKDGTSGYAMPLAGSMEDADGKGLVPISIGSRAIDPWTGAHGPVIGAQMDPFGNVVVPVVQVLEALPRGTRDPGLWDLLEHELKARQQYWYHREQEEERLVEHLGHLSRDLHTLGNSARLQLKAAKEACAALEACYLQETQRRSRTLSMLSSTERGPLSQADKKEWEEEAQVVLGMKKVLQSLEQAAEKLRQASLRLQGQEEEMWLQQAM</sequence>
<gene>
    <name evidence="4" type="primary">LOC111815170</name>
</gene>
<keyword evidence="3" id="KW-1185">Reference proteome</keyword>
<feature type="compositionally biased region" description="Basic and acidic residues" evidence="2">
    <location>
        <begin position="14"/>
        <end position="23"/>
    </location>
</feature>
<evidence type="ECO:0000256" key="1">
    <source>
        <dbReference type="SAM" id="Coils"/>
    </source>
</evidence>
<feature type="coiled-coil region" evidence="1">
    <location>
        <begin position="736"/>
        <end position="766"/>
    </location>
</feature>
<dbReference type="PANTHER" id="PTHR47236:SF5">
    <property type="entry name" value="GENE, 32742-RELATED"/>
    <property type="match status" value="1"/>
</dbReference>
<dbReference type="OrthoDB" id="439917at2759"/>
<keyword evidence="1" id="KW-0175">Coiled coil</keyword>
<reference evidence="4" key="1">
    <citation type="submission" date="2025-08" db="UniProtKB">
        <authorList>
            <consortium name="RefSeq"/>
        </authorList>
    </citation>
    <scope>IDENTIFICATION</scope>
</reference>
<dbReference type="InParanoid" id="A0A6P6DZ32"/>